<dbReference type="EMBL" id="UINC01034612">
    <property type="protein sequence ID" value="SVB25731.1"/>
    <property type="molecule type" value="Genomic_DNA"/>
</dbReference>
<accession>A0A382CJC5</accession>
<dbReference type="Gene3D" id="3.30.420.40">
    <property type="match status" value="1"/>
</dbReference>
<feature type="domain" description="Gcp-like" evidence="1">
    <location>
        <begin position="36"/>
        <end position="100"/>
    </location>
</feature>
<dbReference type="GO" id="GO:0002949">
    <property type="term" value="P:tRNA threonylcarbamoyladenosine modification"/>
    <property type="evidence" value="ECO:0007669"/>
    <property type="project" value="InterPro"/>
</dbReference>
<dbReference type="InterPro" id="IPR000905">
    <property type="entry name" value="Gcp-like_dom"/>
</dbReference>
<dbReference type="InterPro" id="IPR022496">
    <property type="entry name" value="T6A_TsaB"/>
</dbReference>
<dbReference type="AlphaFoldDB" id="A0A382CJC5"/>
<evidence type="ECO:0000313" key="2">
    <source>
        <dbReference type="EMBL" id="SVB25731.1"/>
    </source>
</evidence>
<reference evidence="2" key="1">
    <citation type="submission" date="2018-05" db="EMBL/GenBank/DDBJ databases">
        <authorList>
            <person name="Lanie J.A."/>
            <person name="Ng W.-L."/>
            <person name="Kazmierczak K.M."/>
            <person name="Andrzejewski T.M."/>
            <person name="Davidsen T.M."/>
            <person name="Wayne K.J."/>
            <person name="Tettelin H."/>
            <person name="Glass J.I."/>
            <person name="Rusch D."/>
            <person name="Podicherti R."/>
            <person name="Tsui H.-C.T."/>
            <person name="Winkler M.E."/>
        </authorList>
    </citation>
    <scope>NUCLEOTIDE SEQUENCE</scope>
</reference>
<gene>
    <name evidence="2" type="ORF">METZ01_LOCUS178585</name>
</gene>
<protein>
    <recommendedName>
        <fullName evidence="1">Gcp-like domain-containing protein</fullName>
    </recommendedName>
</protein>
<name>A0A382CJC5_9ZZZZ</name>
<dbReference type="SUPFAM" id="SSF53067">
    <property type="entry name" value="Actin-like ATPase domain"/>
    <property type="match status" value="1"/>
</dbReference>
<proteinExistence type="predicted"/>
<sequence>MNFLSIDCSTDIGSLFVKTKNKTFSQVLQSDKSNNDLLMKQILDFFKENNIKFGDISNIFVNQGPGNFSGLRGSLAIAKGVSLAKNLNLFGYNTFIWSCAKFFNKKDSIFSLIKFREKYFVKKFDKNLNSTSKVEEVTVDKIIKKYDNKFNVIPRNIIKYFDEKILKLNNLNIVDLDHNELEFLQLKGLLDKELIKPLYLS</sequence>
<dbReference type="InterPro" id="IPR043129">
    <property type="entry name" value="ATPase_NBD"/>
</dbReference>
<organism evidence="2">
    <name type="scientific">marine metagenome</name>
    <dbReference type="NCBI Taxonomy" id="408172"/>
    <lineage>
        <taxon>unclassified sequences</taxon>
        <taxon>metagenomes</taxon>
        <taxon>ecological metagenomes</taxon>
    </lineage>
</organism>
<dbReference type="Pfam" id="PF00814">
    <property type="entry name" value="TsaD"/>
    <property type="match status" value="1"/>
</dbReference>
<dbReference type="NCBIfam" id="TIGR03725">
    <property type="entry name" value="T6A_YeaZ"/>
    <property type="match status" value="1"/>
</dbReference>
<evidence type="ECO:0000259" key="1">
    <source>
        <dbReference type="Pfam" id="PF00814"/>
    </source>
</evidence>
<dbReference type="Gene3D" id="3.30.420.200">
    <property type="match status" value="1"/>
</dbReference>